<dbReference type="EMBL" id="LT629971">
    <property type="protein sequence ID" value="SEH67845.1"/>
    <property type="molecule type" value="Genomic_DNA"/>
</dbReference>
<dbReference type="AlphaFoldDB" id="A0A1H6K7T1"/>
<protein>
    <submittedName>
        <fullName evidence="2">Uncharacterized protein</fullName>
    </submittedName>
</protein>
<feature type="transmembrane region" description="Helical" evidence="1">
    <location>
        <begin position="34"/>
        <end position="54"/>
    </location>
</feature>
<reference evidence="3" key="1">
    <citation type="submission" date="2016-10" db="EMBL/GenBank/DDBJ databases">
        <authorList>
            <person name="Varghese N."/>
            <person name="Submissions S."/>
        </authorList>
    </citation>
    <scope>NUCLEOTIDE SEQUENCE [LARGE SCALE GENOMIC DNA]</scope>
    <source>
        <strain evidence="3">DSM 45405</strain>
    </source>
</reference>
<dbReference type="Proteomes" id="UP000182915">
    <property type="component" value="Chromosome I"/>
</dbReference>
<proteinExistence type="predicted"/>
<accession>A0A1H6K7T1</accession>
<evidence type="ECO:0000313" key="2">
    <source>
        <dbReference type="EMBL" id="SEH67845.1"/>
    </source>
</evidence>
<feature type="transmembrane region" description="Helical" evidence="1">
    <location>
        <begin position="69"/>
        <end position="86"/>
    </location>
</feature>
<name>A0A1H6K7T1_MYCRU</name>
<evidence type="ECO:0000256" key="1">
    <source>
        <dbReference type="SAM" id="Phobius"/>
    </source>
</evidence>
<dbReference type="STRING" id="370526.SAMN04489835_2786"/>
<keyword evidence="1" id="KW-0472">Membrane</keyword>
<feature type="transmembrane region" description="Helical" evidence="1">
    <location>
        <begin position="98"/>
        <end position="117"/>
    </location>
</feature>
<evidence type="ECO:0000313" key="3">
    <source>
        <dbReference type="Proteomes" id="UP000182915"/>
    </source>
</evidence>
<keyword evidence="3" id="KW-1185">Reference proteome</keyword>
<feature type="transmembrane region" description="Helical" evidence="1">
    <location>
        <begin position="123"/>
        <end position="141"/>
    </location>
</feature>
<gene>
    <name evidence="2" type="ORF">SAMN04489835_2786</name>
</gene>
<sequence>MYSWQRLLRSVEAMTTATRTGLDGRAPTDSLLRFALRADATLCAALGLLIATAADPLSRLSGLSATSEWIAGVALVAYGTALYLAAGVPRVRRVGVGVLAGNVAFAATVAVVVTAGWLPLTEFGAVSVLTFAALTLGLAYVQYRGVRRLDAAPT</sequence>
<keyword evidence="1" id="KW-0812">Transmembrane</keyword>
<keyword evidence="1" id="KW-1133">Transmembrane helix</keyword>
<organism evidence="2 3">
    <name type="scientific">Mycolicibacterium rutilum</name>
    <name type="common">Mycobacterium rutilum</name>
    <dbReference type="NCBI Taxonomy" id="370526"/>
    <lineage>
        <taxon>Bacteria</taxon>
        <taxon>Bacillati</taxon>
        <taxon>Actinomycetota</taxon>
        <taxon>Actinomycetes</taxon>
        <taxon>Mycobacteriales</taxon>
        <taxon>Mycobacteriaceae</taxon>
        <taxon>Mycolicibacterium</taxon>
    </lineage>
</organism>